<evidence type="ECO:0000256" key="6">
    <source>
        <dbReference type="ARBA" id="ARBA00023136"/>
    </source>
</evidence>
<dbReference type="RefSeq" id="WP_191252585.1">
    <property type="nucleotide sequence ID" value="NZ_BNCI01000002.1"/>
</dbReference>
<feature type="transmembrane region" description="Helical" evidence="8">
    <location>
        <begin position="74"/>
        <end position="95"/>
    </location>
</feature>
<dbReference type="PANTHER" id="PTHR30576">
    <property type="entry name" value="COLANIC BIOSYNTHESIS UDP-GLUCOSE LIPID CARRIER TRANSFERASE"/>
    <property type="match status" value="1"/>
</dbReference>
<dbReference type="Proteomes" id="UP000630923">
    <property type="component" value="Unassembled WGS sequence"/>
</dbReference>
<keyword evidence="7" id="KW-0270">Exopolysaccharide synthesis</keyword>
<keyword evidence="5 8" id="KW-1133">Transmembrane helix</keyword>
<evidence type="ECO:0000256" key="4">
    <source>
        <dbReference type="ARBA" id="ARBA00022692"/>
    </source>
</evidence>
<comment type="subcellular location">
    <subcellularLocation>
        <location evidence="1">Membrane</location>
        <topology evidence="1">Multi-pass membrane protein</topology>
    </subcellularLocation>
</comment>
<dbReference type="InterPro" id="IPR017473">
    <property type="entry name" value="Undecaprenyl-P_gluc_Ptfrase"/>
</dbReference>
<dbReference type="InterPro" id="IPR017475">
    <property type="entry name" value="EPS_sugar_tfrase"/>
</dbReference>
<dbReference type="EMBL" id="BNCI01000002">
    <property type="protein sequence ID" value="GHF25427.1"/>
    <property type="molecule type" value="Genomic_DNA"/>
</dbReference>
<dbReference type="NCBIfam" id="TIGR03025">
    <property type="entry name" value="EPS_sugtrans"/>
    <property type="match status" value="1"/>
</dbReference>
<dbReference type="InterPro" id="IPR003362">
    <property type="entry name" value="Bact_transf"/>
</dbReference>
<feature type="transmembrane region" description="Helical" evidence="8">
    <location>
        <begin position="107"/>
        <end position="128"/>
    </location>
</feature>
<dbReference type="Gene3D" id="3.40.50.720">
    <property type="entry name" value="NAD(P)-binding Rossmann-like Domain"/>
    <property type="match status" value="1"/>
</dbReference>
<feature type="transmembrane region" description="Helical" evidence="8">
    <location>
        <begin position="310"/>
        <end position="331"/>
    </location>
</feature>
<evidence type="ECO:0000313" key="10">
    <source>
        <dbReference type="EMBL" id="GHF25427.1"/>
    </source>
</evidence>
<reference evidence="10" key="2">
    <citation type="submission" date="2020-09" db="EMBL/GenBank/DDBJ databases">
        <authorList>
            <person name="Sun Q."/>
            <person name="Kim S."/>
        </authorList>
    </citation>
    <scope>NUCLEOTIDE SEQUENCE</scope>
    <source>
        <strain evidence="10">KCTC 42590</strain>
    </source>
</reference>
<evidence type="ECO:0000256" key="5">
    <source>
        <dbReference type="ARBA" id="ARBA00022989"/>
    </source>
</evidence>
<dbReference type="GO" id="GO:0000271">
    <property type="term" value="P:polysaccharide biosynthetic process"/>
    <property type="evidence" value="ECO:0007669"/>
    <property type="project" value="UniProtKB-KW"/>
</dbReference>
<keyword evidence="6 8" id="KW-0472">Membrane</keyword>
<dbReference type="NCBIfam" id="TIGR03023">
    <property type="entry name" value="WcaJ_sugtrans"/>
    <property type="match status" value="1"/>
</dbReference>
<feature type="transmembrane region" description="Helical" evidence="8">
    <location>
        <begin position="140"/>
        <end position="164"/>
    </location>
</feature>
<dbReference type="GO" id="GO:0016020">
    <property type="term" value="C:membrane"/>
    <property type="evidence" value="ECO:0007669"/>
    <property type="project" value="UniProtKB-SubCell"/>
</dbReference>
<dbReference type="InterPro" id="IPR036291">
    <property type="entry name" value="NAD(P)-bd_dom_sf"/>
</dbReference>
<evidence type="ECO:0000256" key="8">
    <source>
        <dbReference type="SAM" id="Phobius"/>
    </source>
</evidence>
<dbReference type="Pfam" id="PF02397">
    <property type="entry name" value="Bac_transf"/>
    <property type="match status" value="1"/>
</dbReference>
<dbReference type="Pfam" id="PF13727">
    <property type="entry name" value="CoA_binding_3"/>
    <property type="match status" value="1"/>
</dbReference>
<comment type="caution">
    <text evidence="10">The sequence shown here is derived from an EMBL/GenBank/DDBJ whole genome shotgun (WGS) entry which is preliminary data.</text>
</comment>
<keyword evidence="11" id="KW-1185">Reference proteome</keyword>
<evidence type="ECO:0000256" key="1">
    <source>
        <dbReference type="ARBA" id="ARBA00004141"/>
    </source>
</evidence>
<dbReference type="GO" id="GO:0016780">
    <property type="term" value="F:phosphotransferase activity, for other substituted phosphate groups"/>
    <property type="evidence" value="ECO:0007669"/>
    <property type="project" value="TreeGrafter"/>
</dbReference>
<keyword evidence="3" id="KW-0808">Transferase</keyword>
<evidence type="ECO:0000259" key="9">
    <source>
        <dbReference type="Pfam" id="PF02397"/>
    </source>
</evidence>
<name>A0A919E980_9PROT</name>
<dbReference type="SUPFAM" id="SSF51735">
    <property type="entry name" value="NAD(P)-binding Rossmann-fold domains"/>
    <property type="match status" value="1"/>
</dbReference>
<accession>A0A919E980</accession>
<protein>
    <submittedName>
        <fullName evidence="10">Biofilm formation protein PslA</fullName>
    </submittedName>
</protein>
<gene>
    <name evidence="10" type="primary">pslA</name>
    <name evidence="10" type="ORF">GCM10017044_20290</name>
</gene>
<proteinExistence type="inferred from homology"/>
<evidence type="ECO:0000256" key="3">
    <source>
        <dbReference type="ARBA" id="ARBA00022679"/>
    </source>
</evidence>
<evidence type="ECO:0000256" key="2">
    <source>
        <dbReference type="ARBA" id="ARBA00006464"/>
    </source>
</evidence>
<feature type="transmembrane region" description="Helical" evidence="8">
    <location>
        <begin position="41"/>
        <end position="62"/>
    </location>
</feature>
<keyword evidence="4 8" id="KW-0812">Transmembrane</keyword>
<comment type="similarity">
    <text evidence="2">Belongs to the bacterial sugar transferase family.</text>
</comment>
<feature type="domain" description="Bacterial sugar transferase" evidence="9">
    <location>
        <begin position="305"/>
        <end position="493"/>
    </location>
</feature>
<sequence>MKTQSEHGEKVRSRKEASNLAFKTLNEQEPQKAISPATIEYMLRAGDLLSIFICGIVTIIFYGERIAQDTVVQYTNIVVIGAILASLSIFTSGGYDTTIFFNVWRSIRSAVTGWVLAIILLLLVGYAFKTTGEFSRAWGMSWFVITTLLLITCRIAVSFIALSLRHKGKFNSKAVIIGADSQGQRLQQFIKQTKWLTIDILAFFDDRADRAPEEINGVPVIVGTEKLIELIRKEKIDQVLIALPWHANERLRSIIELISETPVKIRLAPDLAMYDYVNHSFTSLGGLPVLDIFDRPISGWNSLTKRLEDIVLGSFFLILAMPILLITAIAIKVDSKGPILFKQAREGYNNKTFYIWKFRSMKVHNCETDNVKQAEKNDSRITKVGAFIRKTSIDELPQLFNVIFGDMSIVGPRPHAPSTKAAGIPFEKAVRRYASRHNVKPGITGWAQVRGWRGETDTIEKLEQRLQHDLYYIDHWSLGMDISIIARTILVVLWQKEAY</sequence>
<evidence type="ECO:0000256" key="7">
    <source>
        <dbReference type="ARBA" id="ARBA00023169"/>
    </source>
</evidence>
<dbReference type="PANTHER" id="PTHR30576:SF0">
    <property type="entry name" value="UNDECAPRENYL-PHOSPHATE N-ACETYLGALACTOSAMINYL 1-PHOSPHATE TRANSFERASE-RELATED"/>
    <property type="match status" value="1"/>
</dbReference>
<reference evidence="10" key="1">
    <citation type="journal article" date="2014" name="Int. J. Syst. Evol. Microbiol.">
        <title>Complete genome sequence of Corynebacterium casei LMG S-19264T (=DSM 44701T), isolated from a smear-ripened cheese.</title>
        <authorList>
            <consortium name="US DOE Joint Genome Institute (JGI-PGF)"/>
            <person name="Walter F."/>
            <person name="Albersmeier A."/>
            <person name="Kalinowski J."/>
            <person name="Ruckert C."/>
        </authorList>
    </citation>
    <scope>NUCLEOTIDE SEQUENCE</scope>
    <source>
        <strain evidence="10">KCTC 42590</strain>
    </source>
</reference>
<organism evidence="10 11">
    <name type="scientific">Kordiimonas sediminis</name>
    <dbReference type="NCBI Taxonomy" id="1735581"/>
    <lineage>
        <taxon>Bacteria</taxon>
        <taxon>Pseudomonadati</taxon>
        <taxon>Pseudomonadota</taxon>
        <taxon>Alphaproteobacteria</taxon>
        <taxon>Kordiimonadales</taxon>
        <taxon>Kordiimonadaceae</taxon>
        <taxon>Kordiimonas</taxon>
    </lineage>
</organism>
<dbReference type="AlphaFoldDB" id="A0A919E980"/>
<evidence type="ECO:0000313" key="11">
    <source>
        <dbReference type="Proteomes" id="UP000630923"/>
    </source>
</evidence>